<accession>M0EKM9</accession>
<reference evidence="2 3" key="1">
    <citation type="journal article" date="2014" name="PLoS Genet.">
        <title>Phylogenetically driven sequencing of extremely halophilic archaea reveals strategies for static and dynamic osmo-response.</title>
        <authorList>
            <person name="Becker E.A."/>
            <person name="Seitzer P.M."/>
            <person name="Tritt A."/>
            <person name="Larsen D."/>
            <person name="Krusor M."/>
            <person name="Yao A.I."/>
            <person name="Wu D."/>
            <person name="Madern D."/>
            <person name="Eisen J.A."/>
            <person name="Darling A.E."/>
            <person name="Facciotti M.T."/>
        </authorList>
    </citation>
    <scope>NUCLEOTIDE SEQUENCE [LARGE SCALE GENOMIC DNA]</scope>
    <source>
        <strain evidence="2 3">DSM 10284</strain>
    </source>
</reference>
<protein>
    <submittedName>
        <fullName evidence="2">Uncharacterized protein</fullName>
    </submittedName>
</protein>
<sequence length="90" mass="9005">MSRTRSTPIAVVIVSVLVVSAVAGAPAAVAQDGPPPTPAAYFGDVTIDGEPAPEGVEVTAYVDGELRGSLTTTQTGSYSGPSAFDQKLVA</sequence>
<dbReference type="RefSeq" id="WP_006113001.1">
    <property type="nucleotide sequence ID" value="NZ_AOJL01000029.1"/>
</dbReference>
<feature type="compositionally biased region" description="Polar residues" evidence="1">
    <location>
        <begin position="69"/>
        <end position="80"/>
    </location>
</feature>
<evidence type="ECO:0000313" key="2">
    <source>
        <dbReference type="EMBL" id="ELZ48305.1"/>
    </source>
</evidence>
<keyword evidence="3" id="KW-1185">Reference proteome</keyword>
<organism evidence="2 3">
    <name type="scientific">Halorubrum coriense DSM 10284</name>
    <dbReference type="NCBI Taxonomy" id="1227466"/>
    <lineage>
        <taxon>Archaea</taxon>
        <taxon>Methanobacteriati</taxon>
        <taxon>Methanobacteriota</taxon>
        <taxon>Stenosarchaea group</taxon>
        <taxon>Halobacteria</taxon>
        <taxon>Halobacteriales</taxon>
        <taxon>Haloferacaceae</taxon>
        <taxon>Halorubrum</taxon>
    </lineage>
</organism>
<dbReference type="EMBL" id="AOJL01000029">
    <property type="protein sequence ID" value="ELZ48305.1"/>
    <property type="molecule type" value="Genomic_DNA"/>
</dbReference>
<dbReference type="PATRIC" id="fig|1227466.3.peg.1514"/>
<proteinExistence type="predicted"/>
<comment type="caution">
    <text evidence="2">The sequence shown here is derived from an EMBL/GenBank/DDBJ whole genome shotgun (WGS) entry which is preliminary data.</text>
</comment>
<name>M0EKM9_9EURY</name>
<feature type="region of interest" description="Disordered" evidence="1">
    <location>
        <begin position="69"/>
        <end position="90"/>
    </location>
</feature>
<evidence type="ECO:0000313" key="3">
    <source>
        <dbReference type="Proteomes" id="UP000011509"/>
    </source>
</evidence>
<gene>
    <name evidence="2" type="ORF">C464_07505</name>
</gene>
<dbReference type="AlphaFoldDB" id="M0EKM9"/>
<evidence type="ECO:0000256" key="1">
    <source>
        <dbReference type="SAM" id="MobiDB-lite"/>
    </source>
</evidence>
<dbReference type="Proteomes" id="UP000011509">
    <property type="component" value="Unassembled WGS sequence"/>
</dbReference>